<accession>A0A5F2AYL9</accession>
<protein>
    <recommendedName>
        <fullName evidence="2">Soluble ligand binding domain-containing protein</fullName>
    </recommendedName>
</protein>
<keyword evidence="1" id="KW-0472">Membrane</keyword>
<evidence type="ECO:0000313" key="4">
    <source>
        <dbReference type="Proteomes" id="UP000298429"/>
    </source>
</evidence>
<keyword evidence="1" id="KW-1133">Transmembrane helix</keyword>
<evidence type="ECO:0000256" key="1">
    <source>
        <dbReference type="SAM" id="Phobius"/>
    </source>
</evidence>
<sequence>MKITVRIIGILVLFLSVGFLLRRNRDWFRNVFEPESISAAIRGNVNNPGVYKLKAGDTLADLIFAAGGVKKSASIELDLNREILDGQVIELKE</sequence>
<dbReference type="AlphaFoldDB" id="A0A5F2AYL9"/>
<evidence type="ECO:0000259" key="2">
    <source>
        <dbReference type="Pfam" id="PF10531"/>
    </source>
</evidence>
<dbReference type="EMBL" id="RQGN01000098">
    <property type="protein sequence ID" value="TGL93464.1"/>
    <property type="molecule type" value="Genomic_DNA"/>
</dbReference>
<gene>
    <name evidence="3" type="ORF">EHQ76_17455</name>
</gene>
<keyword evidence="1" id="KW-0812">Transmembrane</keyword>
<proteinExistence type="predicted"/>
<feature type="transmembrane region" description="Helical" evidence="1">
    <location>
        <begin position="6"/>
        <end position="22"/>
    </location>
</feature>
<reference evidence="3 4" key="1">
    <citation type="journal article" date="2019" name="PLoS Negl. Trop. Dis.">
        <title>Revisiting the worldwide diversity of Leptospira species in the environment.</title>
        <authorList>
            <person name="Vincent A.T."/>
            <person name="Schiettekatte O."/>
            <person name="Bourhy P."/>
            <person name="Veyrier F.J."/>
            <person name="Picardeau M."/>
        </authorList>
    </citation>
    <scope>NUCLEOTIDE SEQUENCE [LARGE SCALE GENOMIC DNA]</scope>
    <source>
        <strain evidence="3 4">201702444</strain>
    </source>
</reference>
<dbReference type="RefSeq" id="WP_135672156.1">
    <property type="nucleotide sequence ID" value="NZ_RQGN01000098.1"/>
</dbReference>
<dbReference type="OrthoDB" id="9790239at2"/>
<evidence type="ECO:0000313" key="3">
    <source>
        <dbReference type="EMBL" id="TGL93464.1"/>
    </source>
</evidence>
<dbReference type="SUPFAM" id="SSF142984">
    <property type="entry name" value="Nqo1 middle domain-like"/>
    <property type="match status" value="1"/>
</dbReference>
<organism evidence="3 4">
    <name type="scientific">Leptospira barantonii</name>
    <dbReference type="NCBI Taxonomy" id="2023184"/>
    <lineage>
        <taxon>Bacteria</taxon>
        <taxon>Pseudomonadati</taxon>
        <taxon>Spirochaetota</taxon>
        <taxon>Spirochaetia</taxon>
        <taxon>Leptospirales</taxon>
        <taxon>Leptospiraceae</taxon>
        <taxon>Leptospira</taxon>
    </lineage>
</organism>
<comment type="caution">
    <text evidence="3">The sequence shown here is derived from an EMBL/GenBank/DDBJ whole genome shotgun (WGS) entry which is preliminary data.</text>
</comment>
<feature type="domain" description="Soluble ligand binding" evidence="2">
    <location>
        <begin position="41"/>
        <end position="74"/>
    </location>
</feature>
<name>A0A5F2AYL9_9LEPT</name>
<dbReference type="Gene3D" id="3.10.560.10">
    <property type="entry name" value="Outer membrane lipoprotein wza domain like"/>
    <property type="match status" value="1"/>
</dbReference>
<dbReference type="Pfam" id="PF10531">
    <property type="entry name" value="SLBB"/>
    <property type="match status" value="1"/>
</dbReference>
<dbReference type="InterPro" id="IPR019554">
    <property type="entry name" value="Soluble_ligand-bd"/>
</dbReference>
<dbReference type="Proteomes" id="UP000298429">
    <property type="component" value="Unassembled WGS sequence"/>
</dbReference>